<organism evidence="9 10">
    <name type="scientific">Evansella tamaricis</name>
    <dbReference type="NCBI Taxonomy" id="2069301"/>
    <lineage>
        <taxon>Bacteria</taxon>
        <taxon>Bacillati</taxon>
        <taxon>Bacillota</taxon>
        <taxon>Bacilli</taxon>
        <taxon>Bacillales</taxon>
        <taxon>Bacillaceae</taxon>
        <taxon>Evansella</taxon>
    </lineage>
</organism>
<dbReference type="Pfam" id="PF01554">
    <property type="entry name" value="MatE"/>
    <property type="match status" value="2"/>
</dbReference>
<evidence type="ECO:0000313" key="10">
    <source>
        <dbReference type="Proteomes" id="UP000784880"/>
    </source>
</evidence>
<feature type="transmembrane region" description="Helical" evidence="8">
    <location>
        <begin position="54"/>
        <end position="79"/>
    </location>
</feature>
<evidence type="ECO:0000256" key="4">
    <source>
        <dbReference type="ARBA" id="ARBA00022475"/>
    </source>
</evidence>
<sequence length="457" mass="50814">MSNNPDIKKLSIIAITWPIFIESLLHMSLRTADTFMLSQVSDEAVAAVGVSNQLIMFMFFLFQFISTGAAVVVAQYLGAKKYDEIKLLTGNAILLNFFFGILVASVIMIFSRQLLGFFSLEPELFQQARTFLLIVGGALVFQAVSVTISAIIQTHGYTKETMLVTLGMNVLNITGNYLFIFGAFGFPQWGVPGVAISTAVSQFLALIAYGLVLYYRVKLRIEWKEYFTWQKERLMKILRIGVPSSLSMVSYSSSQIVTTGFITLLGTQMLATRIYSLNILFLVMILGISLGRGSQIVIGHLIGAGKMDEAYKQGLRSGRWSIIVALGITAIVTTFSKPLLGLFTNDPEIISMGVILLLLGFLLEPGRCLNLVYGGILNGAGDARFVMIESIAVMWLFSVPLYYLLGIHLGYGLIGIWIAFIADEWVRGLFVYFRWRSKAWEKKALVKHERTEVEQTA</sequence>
<feature type="transmembrane region" description="Helical" evidence="8">
    <location>
        <begin position="411"/>
        <end position="433"/>
    </location>
</feature>
<keyword evidence="10" id="KW-1185">Reference proteome</keyword>
<keyword evidence="3" id="KW-0813">Transport</keyword>
<evidence type="ECO:0000313" key="9">
    <source>
        <dbReference type="EMBL" id="MBU9711783.1"/>
    </source>
</evidence>
<evidence type="ECO:0000256" key="1">
    <source>
        <dbReference type="ARBA" id="ARBA00004651"/>
    </source>
</evidence>
<evidence type="ECO:0000256" key="2">
    <source>
        <dbReference type="ARBA" id="ARBA00010199"/>
    </source>
</evidence>
<comment type="caution">
    <text evidence="9">The sequence shown here is derived from an EMBL/GenBank/DDBJ whole genome shotgun (WGS) entry which is preliminary data.</text>
</comment>
<protein>
    <submittedName>
        <fullName evidence="9">MATE family efflux transporter</fullName>
    </submittedName>
</protein>
<dbReference type="EMBL" id="JAHQCS010000084">
    <property type="protein sequence ID" value="MBU9711783.1"/>
    <property type="molecule type" value="Genomic_DNA"/>
</dbReference>
<evidence type="ECO:0000256" key="6">
    <source>
        <dbReference type="ARBA" id="ARBA00022989"/>
    </source>
</evidence>
<feature type="transmembrane region" description="Helical" evidence="8">
    <location>
        <begin position="349"/>
        <end position="373"/>
    </location>
</feature>
<accession>A0ABS6JE51</accession>
<gene>
    <name evidence="9" type="ORF">KS419_08545</name>
</gene>
<feature type="transmembrane region" description="Helical" evidence="8">
    <location>
        <begin position="131"/>
        <end position="152"/>
    </location>
</feature>
<dbReference type="PIRSF" id="PIRSF006603">
    <property type="entry name" value="DinF"/>
    <property type="match status" value="1"/>
</dbReference>
<keyword evidence="7 8" id="KW-0472">Membrane</keyword>
<feature type="transmembrane region" description="Helical" evidence="8">
    <location>
        <begin position="12"/>
        <end position="29"/>
    </location>
</feature>
<evidence type="ECO:0000256" key="7">
    <source>
        <dbReference type="ARBA" id="ARBA00023136"/>
    </source>
</evidence>
<dbReference type="InterPro" id="IPR002528">
    <property type="entry name" value="MATE_fam"/>
</dbReference>
<dbReference type="Proteomes" id="UP000784880">
    <property type="component" value="Unassembled WGS sequence"/>
</dbReference>
<dbReference type="PANTHER" id="PTHR42925">
    <property type="entry name" value="MULTIDRUG AND TOXIN EFFLUX PROTEIN MATE FAMILY"/>
    <property type="match status" value="1"/>
</dbReference>
<dbReference type="InterPro" id="IPR047135">
    <property type="entry name" value="YsiQ"/>
</dbReference>
<keyword evidence="5 8" id="KW-0812">Transmembrane</keyword>
<feature type="transmembrane region" description="Helical" evidence="8">
    <location>
        <begin position="91"/>
        <end position="111"/>
    </location>
</feature>
<evidence type="ECO:0000256" key="5">
    <source>
        <dbReference type="ARBA" id="ARBA00022692"/>
    </source>
</evidence>
<feature type="transmembrane region" description="Helical" evidence="8">
    <location>
        <begin position="385"/>
        <end position="405"/>
    </location>
</feature>
<comment type="similarity">
    <text evidence="2">Belongs to the multi antimicrobial extrusion (MATE) (TC 2.A.66.1) family.</text>
</comment>
<dbReference type="NCBIfam" id="TIGR00797">
    <property type="entry name" value="matE"/>
    <property type="match status" value="1"/>
</dbReference>
<evidence type="ECO:0000256" key="8">
    <source>
        <dbReference type="SAM" id="Phobius"/>
    </source>
</evidence>
<comment type="subcellular location">
    <subcellularLocation>
        <location evidence="1">Cell membrane</location>
        <topology evidence="1">Multi-pass membrane protein</topology>
    </subcellularLocation>
</comment>
<feature type="transmembrane region" description="Helical" evidence="8">
    <location>
        <begin position="320"/>
        <end position="343"/>
    </location>
</feature>
<feature type="transmembrane region" description="Helical" evidence="8">
    <location>
        <begin position="164"/>
        <end position="186"/>
    </location>
</feature>
<dbReference type="RefSeq" id="WP_217065837.1">
    <property type="nucleotide sequence ID" value="NZ_JAHQCS010000084.1"/>
</dbReference>
<feature type="transmembrane region" description="Helical" evidence="8">
    <location>
        <begin position="274"/>
        <end position="299"/>
    </location>
</feature>
<feature type="transmembrane region" description="Helical" evidence="8">
    <location>
        <begin position="237"/>
        <end position="262"/>
    </location>
</feature>
<dbReference type="CDD" id="cd13134">
    <property type="entry name" value="MATE_like_8"/>
    <property type="match status" value="1"/>
</dbReference>
<feature type="transmembrane region" description="Helical" evidence="8">
    <location>
        <begin position="192"/>
        <end position="217"/>
    </location>
</feature>
<keyword evidence="4" id="KW-1003">Cell membrane</keyword>
<proteinExistence type="inferred from homology"/>
<dbReference type="InterPro" id="IPR048279">
    <property type="entry name" value="MdtK-like"/>
</dbReference>
<name>A0ABS6JE51_9BACI</name>
<keyword evidence="6 8" id="KW-1133">Transmembrane helix</keyword>
<dbReference type="PANTHER" id="PTHR42925:SF1">
    <property type="entry name" value="VIRULENCE FACTOR MVIN"/>
    <property type="match status" value="1"/>
</dbReference>
<evidence type="ECO:0000256" key="3">
    <source>
        <dbReference type="ARBA" id="ARBA00022448"/>
    </source>
</evidence>
<reference evidence="9 10" key="1">
    <citation type="submission" date="2021-06" db="EMBL/GenBank/DDBJ databases">
        <title>Bacillus sp. RD4P76, an endophyte from a halophyte.</title>
        <authorList>
            <person name="Sun J.-Q."/>
        </authorList>
    </citation>
    <scope>NUCLEOTIDE SEQUENCE [LARGE SCALE GENOMIC DNA]</scope>
    <source>
        <strain evidence="9 10">CGMCC 1.15917</strain>
    </source>
</reference>